<dbReference type="GO" id="GO:0032259">
    <property type="term" value="P:methylation"/>
    <property type="evidence" value="ECO:0007669"/>
    <property type="project" value="UniProtKB-KW"/>
</dbReference>
<dbReference type="SUPFAM" id="SSF53335">
    <property type="entry name" value="S-adenosyl-L-methionine-dependent methyltransferases"/>
    <property type="match status" value="1"/>
</dbReference>
<name>A0A1M6MNQ3_9BRAD</name>
<accession>A0A1M6MNQ3</accession>
<dbReference type="Pfam" id="PF05050">
    <property type="entry name" value="Methyltransf_21"/>
    <property type="match status" value="1"/>
</dbReference>
<dbReference type="PANTHER" id="PTHR34203:SF15">
    <property type="entry name" value="SLL1173 PROTEIN"/>
    <property type="match status" value="1"/>
</dbReference>
<sequence>MKSEIVKAIRTLQCYVPALQSVKEDAQTLVRRVFRIPHESDFRILKSIDFDGKVFVDVGANRGQSIESARTIRPDIRIVSFEPQPSLVRRLKRIYGDDQLVEIRDVGLSDTAGSFTIYTPIYRGYVYHGLSSLDRASASKWLSTQAVFGFDPEQLTINEESCRVRQLDNEDLAPAMIKIDVQGTEGRVLRGAVKTVERYKPVIMVERDVGMNEVREILKGLNYSEYRLDGDDIVEGSQIGDNAIMMTPDTYDNLWSRQKRKLS</sequence>
<dbReference type="InterPro" id="IPR052514">
    <property type="entry name" value="SAM-dependent_MTase"/>
</dbReference>
<dbReference type="AlphaFoldDB" id="A0A1M6MNQ3"/>
<evidence type="ECO:0000313" key="3">
    <source>
        <dbReference type="Proteomes" id="UP000189935"/>
    </source>
</evidence>
<dbReference type="NCBIfam" id="TIGR01444">
    <property type="entry name" value="fkbM_fam"/>
    <property type="match status" value="1"/>
</dbReference>
<dbReference type="Gene3D" id="3.40.50.150">
    <property type="entry name" value="Vaccinia Virus protein VP39"/>
    <property type="match status" value="1"/>
</dbReference>
<dbReference type="RefSeq" id="WP_172842002.1">
    <property type="nucleotide sequence ID" value="NZ_LT670844.1"/>
</dbReference>
<dbReference type="PANTHER" id="PTHR34203">
    <property type="entry name" value="METHYLTRANSFERASE, FKBM FAMILY PROTEIN"/>
    <property type="match status" value="1"/>
</dbReference>
<protein>
    <submittedName>
        <fullName evidence="2">Methyltransferase, FkbM family</fullName>
    </submittedName>
</protein>
<feature type="domain" description="Methyltransferase FkbM" evidence="1">
    <location>
        <begin position="57"/>
        <end position="223"/>
    </location>
</feature>
<dbReference type="InterPro" id="IPR006342">
    <property type="entry name" value="FkbM_mtfrase"/>
</dbReference>
<evidence type="ECO:0000259" key="1">
    <source>
        <dbReference type="Pfam" id="PF05050"/>
    </source>
</evidence>
<dbReference type="Proteomes" id="UP000189935">
    <property type="component" value="Chromosome I"/>
</dbReference>
<proteinExistence type="predicted"/>
<dbReference type="InterPro" id="IPR029063">
    <property type="entry name" value="SAM-dependent_MTases_sf"/>
</dbReference>
<reference evidence="2 3" key="1">
    <citation type="submission" date="2016-11" db="EMBL/GenBank/DDBJ databases">
        <authorList>
            <person name="Jaros S."/>
            <person name="Januszkiewicz K."/>
            <person name="Wedrychowicz H."/>
        </authorList>
    </citation>
    <scope>NUCLEOTIDE SEQUENCE [LARGE SCALE GENOMIC DNA]</scope>
    <source>
        <strain evidence="2 3">GAS499</strain>
    </source>
</reference>
<gene>
    <name evidence="2" type="ORF">SAMN05444159_1684</name>
</gene>
<keyword evidence="2" id="KW-0489">Methyltransferase</keyword>
<dbReference type="GO" id="GO:0008168">
    <property type="term" value="F:methyltransferase activity"/>
    <property type="evidence" value="ECO:0007669"/>
    <property type="project" value="UniProtKB-KW"/>
</dbReference>
<dbReference type="EMBL" id="LT670844">
    <property type="protein sequence ID" value="SHJ85118.1"/>
    <property type="molecule type" value="Genomic_DNA"/>
</dbReference>
<keyword evidence="2" id="KW-0808">Transferase</keyword>
<evidence type="ECO:0000313" key="2">
    <source>
        <dbReference type="EMBL" id="SHJ85118.1"/>
    </source>
</evidence>
<organism evidence="2 3">
    <name type="scientific">Bradyrhizobium lablabi</name>
    <dbReference type="NCBI Taxonomy" id="722472"/>
    <lineage>
        <taxon>Bacteria</taxon>
        <taxon>Pseudomonadati</taxon>
        <taxon>Pseudomonadota</taxon>
        <taxon>Alphaproteobacteria</taxon>
        <taxon>Hyphomicrobiales</taxon>
        <taxon>Nitrobacteraceae</taxon>
        <taxon>Bradyrhizobium</taxon>
    </lineage>
</organism>